<feature type="domain" description="Type I restriction modification DNA specificity" evidence="5">
    <location>
        <begin position="200"/>
        <end position="379"/>
    </location>
</feature>
<dbReference type="CDD" id="cd17291">
    <property type="entry name" value="RMtype1_S_MgeORF438P-TRD-CR_like"/>
    <property type="match status" value="1"/>
</dbReference>
<dbReference type="InterPro" id="IPR000055">
    <property type="entry name" value="Restrct_endonuc_typeI_TRD"/>
</dbReference>
<dbReference type="Gene3D" id="3.90.220.20">
    <property type="entry name" value="DNA methylase specificity domains"/>
    <property type="match status" value="2"/>
</dbReference>
<comment type="caution">
    <text evidence="6">The sequence shown here is derived from an EMBL/GenBank/DDBJ whole genome shotgun (WGS) entry which is preliminary data.</text>
</comment>
<dbReference type="PANTHER" id="PTHR43140">
    <property type="entry name" value="TYPE-1 RESTRICTION ENZYME ECOKI SPECIFICITY PROTEIN"/>
    <property type="match status" value="1"/>
</dbReference>
<comment type="similarity">
    <text evidence="1">Belongs to the type-I restriction system S methylase family.</text>
</comment>
<dbReference type="EMBL" id="NHOC01000014">
    <property type="protein sequence ID" value="OUM19568.1"/>
    <property type="molecule type" value="Genomic_DNA"/>
</dbReference>
<dbReference type="SUPFAM" id="SSF116734">
    <property type="entry name" value="DNA methylase specificity domain"/>
    <property type="match status" value="2"/>
</dbReference>
<evidence type="ECO:0000313" key="7">
    <source>
        <dbReference type="Proteomes" id="UP000194903"/>
    </source>
</evidence>
<evidence type="ECO:0000256" key="3">
    <source>
        <dbReference type="ARBA" id="ARBA00023125"/>
    </source>
</evidence>
<keyword evidence="2" id="KW-0680">Restriction system</keyword>
<name>A0A252F196_9FIRM</name>
<dbReference type="InterPro" id="IPR044946">
    <property type="entry name" value="Restrct_endonuc_typeI_TRD_sf"/>
</dbReference>
<dbReference type="InterPro" id="IPR051212">
    <property type="entry name" value="Type-I_RE_S_subunit"/>
</dbReference>
<gene>
    <name evidence="6" type="ORF">CBW42_12365</name>
</gene>
<dbReference type="CDD" id="cd17259">
    <property type="entry name" value="RMtype1_S_StySKI-TRD2-CR2_like"/>
    <property type="match status" value="1"/>
</dbReference>
<feature type="domain" description="Type I restriction modification DNA specificity" evidence="5">
    <location>
        <begin position="13"/>
        <end position="180"/>
    </location>
</feature>
<evidence type="ECO:0000256" key="1">
    <source>
        <dbReference type="ARBA" id="ARBA00010923"/>
    </source>
</evidence>
<protein>
    <recommendedName>
        <fullName evidence="5">Type I restriction modification DNA specificity domain-containing protein</fullName>
    </recommendedName>
</protein>
<keyword evidence="7" id="KW-1185">Reference proteome</keyword>
<evidence type="ECO:0000259" key="5">
    <source>
        <dbReference type="Pfam" id="PF01420"/>
    </source>
</evidence>
<evidence type="ECO:0000256" key="4">
    <source>
        <dbReference type="ARBA" id="ARBA00038652"/>
    </source>
</evidence>
<reference evidence="6 7" key="1">
    <citation type="submission" date="2017-05" db="EMBL/GenBank/DDBJ databases">
        <title>Butyricicoccus porcorum sp. nov. a butyrate-producing bacterium from the swine intestinal tract.</title>
        <authorList>
            <person name="Trachsel J."/>
            <person name="Humphrey S."/>
            <person name="Allen H.K."/>
        </authorList>
    </citation>
    <scope>NUCLEOTIDE SEQUENCE [LARGE SCALE GENOMIC DNA]</scope>
    <source>
        <strain evidence="6">BB10</strain>
    </source>
</reference>
<dbReference type="GO" id="GO:0009307">
    <property type="term" value="P:DNA restriction-modification system"/>
    <property type="evidence" value="ECO:0007669"/>
    <property type="project" value="UniProtKB-KW"/>
</dbReference>
<evidence type="ECO:0000256" key="2">
    <source>
        <dbReference type="ARBA" id="ARBA00022747"/>
    </source>
</evidence>
<sequence length="397" mass="44852">MSRLAELIQELCPDGVEILSLSEVAHYAKSRIDASEVNEDTYVGVGNLLQNKQGKTVASSVPTSGAVIAFNCGDILIGNIRPYLKKIWLADCDGGTNGDVLTVQINELEKLMPKFLYYVLSSDQFFLYDMQNSKGAKMPRGSKEAVMKYSVPVPPLEVQSEIVRILDNFTELTAELTTELAARQKQYSYYRNHLLSFNSEIPFVKLGDFCDLLTGFPFDSSQFVNQGICLMRGMNIKRGILEFNDDIDRYWENSNGLERFLLEDGDIVISMDGSLVGKSYGMVRQDNLPLLLVQRVTRIRTEKANIRYVYHYIASGSFTCYVEKKKTGGAIPHISLKDIANFSIPLPELDVQNRLVDILDNFDAICSDLNIGLPAEIEARTKQYEYYRDKLLTFKEK</sequence>
<evidence type="ECO:0000313" key="6">
    <source>
        <dbReference type="EMBL" id="OUM19568.1"/>
    </source>
</evidence>
<proteinExistence type="inferred from homology"/>
<comment type="subunit">
    <text evidence="4">The methyltransferase is composed of M and S polypeptides.</text>
</comment>
<keyword evidence="3" id="KW-0238">DNA-binding</keyword>
<accession>A0A252F196</accession>
<dbReference type="PANTHER" id="PTHR43140:SF1">
    <property type="entry name" value="TYPE I RESTRICTION ENZYME ECOKI SPECIFICITY SUBUNIT"/>
    <property type="match status" value="1"/>
</dbReference>
<dbReference type="GO" id="GO:0003677">
    <property type="term" value="F:DNA binding"/>
    <property type="evidence" value="ECO:0007669"/>
    <property type="project" value="UniProtKB-KW"/>
</dbReference>
<dbReference type="Pfam" id="PF01420">
    <property type="entry name" value="Methylase_S"/>
    <property type="match status" value="2"/>
</dbReference>
<dbReference type="AlphaFoldDB" id="A0A252F196"/>
<organism evidence="6 7">
    <name type="scientific">Butyricicoccus porcorum</name>
    <dbReference type="NCBI Taxonomy" id="1945634"/>
    <lineage>
        <taxon>Bacteria</taxon>
        <taxon>Bacillati</taxon>
        <taxon>Bacillota</taxon>
        <taxon>Clostridia</taxon>
        <taxon>Eubacteriales</taxon>
        <taxon>Butyricicoccaceae</taxon>
        <taxon>Butyricicoccus</taxon>
    </lineage>
</organism>
<dbReference type="OrthoDB" id="9795776at2"/>
<dbReference type="Proteomes" id="UP000194903">
    <property type="component" value="Unassembled WGS sequence"/>
</dbReference>
<dbReference type="RefSeq" id="WP_087022055.1">
    <property type="nucleotide sequence ID" value="NZ_NHOC01000014.1"/>
</dbReference>